<organism evidence="1 2">
    <name type="scientific">Catharanthus roseus</name>
    <name type="common">Madagascar periwinkle</name>
    <name type="synonym">Vinca rosea</name>
    <dbReference type="NCBI Taxonomy" id="4058"/>
    <lineage>
        <taxon>Eukaryota</taxon>
        <taxon>Viridiplantae</taxon>
        <taxon>Streptophyta</taxon>
        <taxon>Embryophyta</taxon>
        <taxon>Tracheophyta</taxon>
        <taxon>Spermatophyta</taxon>
        <taxon>Magnoliopsida</taxon>
        <taxon>eudicotyledons</taxon>
        <taxon>Gunneridae</taxon>
        <taxon>Pentapetalae</taxon>
        <taxon>asterids</taxon>
        <taxon>lamiids</taxon>
        <taxon>Gentianales</taxon>
        <taxon>Apocynaceae</taxon>
        <taxon>Rauvolfioideae</taxon>
        <taxon>Vinceae</taxon>
        <taxon>Catharanthinae</taxon>
        <taxon>Catharanthus</taxon>
    </lineage>
</organism>
<proteinExistence type="predicted"/>
<dbReference type="Proteomes" id="UP001060085">
    <property type="component" value="Linkage Group LG07"/>
</dbReference>
<dbReference type="EMBL" id="CM044707">
    <property type="protein sequence ID" value="KAI5654625.1"/>
    <property type="molecule type" value="Genomic_DNA"/>
</dbReference>
<reference evidence="2" key="1">
    <citation type="journal article" date="2023" name="Nat. Plants">
        <title>Single-cell RNA sequencing provides a high-resolution roadmap for understanding the multicellular compartmentation of specialized metabolism.</title>
        <authorList>
            <person name="Sun S."/>
            <person name="Shen X."/>
            <person name="Li Y."/>
            <person name="Li Y."/>
            <person name="Wang S."/>
            <person name="Li R."/>
            <person name="Zhang H."/>
            <person name="Shen G."/>
            <person name="Guo B."/>
            <person name="Wei J."/>
            <person name="Xu J."/>
            <person name="St-Pierre B."/>
            <person name="Chen S."/>
            <person name="Sun C."/>
        </authorList>
    </citation>
    <scope>NUCLEOTIDE SEQUENCE [LARGE SCALE GENOMIC DNA]</scope>
</reference>
<sequence length="127" mass="14434">MNEGLNSVRDIVCNLASNVEIGQKAMMEDLKTILGTFMSSFVTTAHEARQNVDVRVDLDEMKDEVVGSENFDSKQVNSEDDKEDTSIDEDAHNFKMSMNDVKKKLVLNNISIGYRKILLGIIWNDRY</sequence>
<gene>
    <name evidence="1" type="ORF">M9H77_31812</name>
</gene>
<protein>
    <submittedName>
        <fullName evidence="1">Uncharacterized protein</fullName>
    </submittedName>
</protein>
<evidence type="ECO:0000313" key="1">
    <source>
        <dbReference type="EMBL" id="KAI5654625.1"/>
    </source>
</evidence>
<comment type="caution">
    <text evidence="1">The sequence shown here is derived from an EMBL/GenBank/DDBJ whole genome shotgun (WGS) entry which is preliminary data.</text>
</comment>
<evidence type="ECO:0000313" key="2">
    <source>
        <dbReference type="Proteomes" id="UP001060085"/>
    </source>
</evidence>
<accession>A0ACC0A134</accession>
<keyword evidence="2" id="KW-1185">Reference proteome</keyword>
<name>A0ACC0A134_CATRO</name>